<keyword evidence="2 7" id="KW-0808">Transferase</keyword>
<dbReference type="SUPFAM" id="SSF55060">
    <property type="entry name" value="GHMP Kinase, C-terminal domain"/>
    <property type="match status" value="1"/>
</dbReference>
<keyword evidence="4 7" id="KW-0547">Nucleotide-binding</keyword>
<dbReference type="Pfam" id="PF08544">
    <property type="entry name" value="GHMP_kinases_C"/>
    <property type="match status" value="1"/>
</dbReference>
<evidence type="ECO:0000256" key="5">
    <source>
        <dbReference type="ARBA" id="ARBA00022777"/>
    </source>
</evidence>
<dbReference type="PIRSF" id="PIRSF000676">
    <property type="entry name" value="Homoser_kin"/>
    <property type="match status" value="1"/>
</dbReference>
<dbReference type="NCBIfam" id="TIGR00191">
    <property type="entry name" value="thrB"/>
    <property type="match status" value="1"/>
</dbReference>
<dbReference type="Proteomes" id="UP000238701">
    <property type="component" value="Unassembled WGS sequence"/>
</dbReference>
<proteinExistence type="inferred from homology"/>
<evidence type="ECO:0000259" key="10">
    <source>
        <dbReference type="Pfam" id="PF00288"/>
    </source>
</evidence>
<keyword evidence="7" id="KW-0963">Cytoplasm</keyword>
<evidence type="ECO:0000256" key="2">
    <source>
        <dbReference type="ARBA" id="ARBA00022679"/>
    </source>
</evidence>
<organism evidence="12 13">
    <name type="scientific">Candidatus Sulfotelmatobacter kueseliae</name>
    <dbReference type="NCBI Taxonomy" id="2042962"/>
    <lineage>
        <taxon>Bacteria</taxon>
        <taxon>Pseudomonadati</taxon>
        <taxon>Acidobacteriota</taxon>
        <taxon>Terriglobia</taxon>
        <taxon>Terriglobales</taxon>
        <taxon>Candidatus Korobacteraceae</taxon>
        <taxon>Candidatus Sulfotelmatobacter</taxon>
    </lineage>
</organism>
<reference evidence="13" key="1">
    <citation type="submission" date="2018-02" db="EMBL/GenBank/DDBJ databases">
        <authorList>
            <person name="Hausmann B."/>
        </authorList>
    </citation>
    <scope>NUCLEOTIDE SEQUENCE [LARGE SCALE GENOMIC DNA]</scope>
    <source>
        <strain evidence="13">Peat soil MAG SbA1</strain>
    </source>
</reference>
<dbReference type="Pfam" id="PF00288">
    <property type="entry name" value="GHMP_kinases_N"/>
    <property type="match status" value="1"/>
</dbReference>
<evidence type="ECO:0000313" key="12">
    <source>
        <dbReference type="EMBL" id="SPF37930.1"/>
    </source>
</evidence>
<evidence type="ECO:0000256" key="8">
    <source>
        <dbReference type="NCBIfam" id="TIGR00191"/>
    </source>
</evidence>
<dbReference type="GO" id="GO:0005737">
    <property type="term" value="C:cytoplasm"/>
    <property type="evidence" value="ECO:0007669"/>
    <property type="project" value="UniProtKB-SubCell"/>
</dbReference>
<comment type="subcellular location">
    <subcellularLocation>
        <location evidence="7">Cytoplasm</location>
    </subcellularLocation>
</comment>
<comment type="pathway">
    <text evidence="7">Amino-acid biosynthesis; L-threonine biosynthesis; L-threonine from L-aspartate: step 4/5.</text>
</comment>
<keyword evidence="1 7" id="KW-0028">Amino-acid biosynthesis</keyword>
<dbReference type="InterPro" id="IPR020568">
    <property type="entry name" value="Ribosomal_Su5_D2-typ_SF"/>
</dbReference>
<dbReference type="GO" id="GO:0009088">
    <property type="term" value="P:threonine biosynthetic process"/>
    <property type="evidence" value="ECO:0007669"/>
    <property type="project" value="UniProtKB-UniRule"/>
</dbReference>
<feature type="signal peptide" evidence="9">
    <location>
        <begin position="1"/>
        <end position="20"/>
    </location>
</feature>
<dbReference type="GO" id="GO:0004413">
    <property type="term" value="F:homoserine kinase activity"/>
    <property type="evidence" value="ECO:0007669"/>
    <property type="project" value="UniProtKB-UniRule"/>
</dbReference>
<accession>A0A2U3KEH2</accession>
<dbReference type="GO" id="GO:0005524">
    <property type="term" value="F:ATP binding"/>
    <property type="evidence" value="ECO:0007669"/>
    <property type="project" value="UniProtKB-UniRule"/>
</dbReference>
<keyword evidence="3 7" id="KW-0791">Threonine biosynthesis</keyword>
<protein>
    <recommendedName>
        <fullName evidence="7 8">Homoserine kinase</fullName>
        <shortName evidence="7">HK</shortName>
        <shortName evidence="7">HSK</shortName>
        <ecNumber evidence="7 8">2.7.1.39</ecNumber>
    </recommendedName>
</protein>
<dbReference type="HAMAP" id="MF_00384">
    <property type="entry name" value="Homoser_kinase"/>
    <property type="match status" value="1"/>
</dbReference>
<comment type="caution">
    <text evidence="7">Lacks conserved residue(s) required for the propagation of feature annotation.</text>
</comment>
<evidence type="ECO:0000256" key="4">
    <source>
        <dbReference type="ARBA" id="ARBA00022741"/>
    </source>
</evidence>
<dbReference type="PRINTS" id="PR00958">
    <property type="entry name" value="HOMSERKINASE"/>
</dbReference>
<dbReference type="UniPathway" id="UPA00050">
    <property type="reaction ID" value="UER00064"/>
</dbReference>
<evidence type="ECO:0000313" key="13">
    <source>
        <dbReference type="Proteomes" id="UP000238701"/>
    </source>
</evidence>
<dbReference type="EMBL" id="OMOD01000101">
    <property type="protein sequence ID" value="SPF37930.1"/>
    <property type="molecule type" value="Genomic_DNA"/>
</dbReference>
<dbReference type="InterPro" id="IPR013750">
    <property type="entry name" value="GHMP_kinase_C_dom"/>
</dbReference>
<feature type="chain" id="PRO_5015408597" description="Homoserine kinase" evidence="9">
    <location>
        <begin position="21"/>
        <end position="311"/>
    </location>
</feature>
<comment type="function">
    <text evidence="7">Catalyzes the ATP-dependent phosphorylation of L-homoserine to L-homoserine phosphate.</text>
</comment>
<dbReference type="AlphaFoldDB" id="A0A2U3KEH2"/>
<evidence type="ECO:0000259" key="11">
    <source>
        <dbReference type="Pfam" id="PF08544"/>
    </source>
</evidence>
<dbReference type="InterPro" id="IPR006204">
    <property type="entry name" value="GHMP_kinase_N_dom"/>
</dbReference>
<dbReference type="PANTHER" id="PTHR20861">
    <property type="entry name" value="HOMOSERINE/4-DIPHOSPHOCYTIDYL-2-C-METHYL-D-ERYTHRITOL KINASE"/>
    <property type="match status" value="1"/>
</dbReference>
<dbReference type="InterPro" id="IPR014721">
    <property type="entry name" value="Ribsml_uS5_D2-typ_fold_subgr"/>
</dbReference>
<feature type="domain" description="GHMP kinase N-terminal" evidence="10">
    <location>
        <begin position="66"/>
        <end position="148"/>
    </location>
</feature>
<gene>
    <name evidence="7 12" type="primary">thrB</name>
    <name evidence="12" type="ORF">SBA1_190062</name>
</gene>
<feature type="domain" description="GHMP kinase C-terminal" evidence="11">
    <location>
        <begin position="211"/>
        <end position="284"/>
    </location>
</feature>
<evidence type="ECO:0000256" key="7">
    <source>
        <dbReference type="HAMAP-Rule" id="MF_00384"/>
    </source>
</evidence>
<sequence>MSSKHKMSVTRLRLALPATSANLGPAFDAAALAMNFYIRIDARPAEEFSIAASGRGREICGQLENNLILNTYSEVLAAAGRPLVPLRLHIANDIPIGKGCGSSAAARLAGIAMAVYFGRLRWADAQIIGEASRREHHPDNASACWLGGLTVARMSADGEAQVVSVRPKGKWPLLLAVPEQSLATEEARSVLPAQYSRADAVANIQNSMLLLAAFTEGRPDLLSAALEDRIHQPYRAARCPLLPCLQELKGREGILGAVLSGAGPSVLIFVDRRASMQKVSKVVATHLSRNQLLAELLPTTITLRGARLTRS</sequence>
<keyword evidence="9" id="KW-0732">Signal</keyword>
<evidence type="ECO:0000256" key="6">
    <source>
        <dbReference type="ARBA" id="ARBA00022840"/>
    </source>
</evidence>
<dbReference type="PANTHER" id="PTHR20861:SF1">
    <property type="entry name" value="HOMOSERINE KINASE"/>
    <property type="match status" value="1"/>
</dbReference>
<keyword evidence="5 7" id="KW-0418">Kinase</keyword>
<comment type="similarity">
    <text evidence="7">Belongs to the GHMP kinase family. Homoserine kinase subfamily.</text>
</comment>
<dbReference type="Gene3D" id="3.30.230.10">
    <property type="match status" value="1"/>
</dbReference>
<dbReference type="EC" id="2.7.1.39" evidence="7 8"/>
<evidence type="ECO:0000256" key="9">
    <source>
        <dbReference type="SAM" id="SignalP"/>
    </source>
</evidence>
<dbReference type="InterPro" id="IPR000870">
    <property type="entry name" value="Homoserine_kinase"/>
</dbReference>
<dbReference type="Gene3D" id="3.30.70.890">
    <property type="entry name" value="GHMP kinase, C-terminal domain"/>
    <property type="match status" value="1"/>
</dbReference>
<dbReference type="InterPro" id="IPR036554">
    <property type="entry name" value="GHMP_kinase_C_sf"/>
</dbReference>
<evidence type="ECO:0000256" key="3">
    <source>
        <dbReference type="ARBA" id="ARBA00022697"/>
    </source>
</evidence>
<comment type="catalytic activity">
    <reaction evidence="7">
        <text>L-homoserine + ATP = O-phospho-L-homoserine + ADP + H(+)</text>
        <dbReference type="Rhea" id="RHEA:13985"/>
        <dbReference type="ChEBI" id="CHEBI:15378"/>
        <dbReference type="ChEBI" id="CHEBI:30616"/>
        <dbReference type="ChEBI" id="CHEBI:57476"/>
        <dbReference type="ChEBI" id="CHEBI:57590"/>
        <dbReference type="ChEBI" id="CHEBI:456216"/>
        <dbReference type="EC" id="2.7.1.39"/>
    </reaction>
</comment>
<dbReference type="SUPFAM" id="SSF54211">
    <property type="entry name" value="Ribosomal protein S5 domain 2-like"/>
    <property type="match status" value="1"/>
</dbReference>
<name>A0A2U3KEH2_9BACT</name>
<keyword evidence="6 7" id="KW-0067">ATP-binding</keyword>
<evidence type="ECO:0000256" key="1">
    <source>
        <dbReference type="ARBA" id="ARBA00022605"/>
    </source>
</evidence>